<evidence type="ECO:0000313" key="2">
    <source>
        <dbReference type="EMBL" id="CAB1458285.1"/>
    </source>
</evidence>
<feature type="region of interest" description="Disordered" evidence="1">
    <location>
        <begin position="111"/>
        <end position="138"/>
    </location>
</feature>
<comment type="caution">
    <text evidence="2">The sequence shown here is derived from an EMBL/GenBank/DDBJ whole genome shotgun (WGS) entry which is preliminary data.</text>
</comment>
<dbReference type="AlphaFoldDB" id="A0A9N7VZ68"/>
<name>A0A9N7VZ68_PLEPL</name>
<accession>A0A9N7VZ68</accession>
<evidence type="ECO:0000256" key="1">
    <source>
        <dbReference type="SAM" id="MobiDB-lite"/>
    </source>
</evidence>
<dbReference type="Proteomes" id="UP001153269">
    <property type="component" value="Unassembled WGS sequence"/>
</dbReference>
<keyword evidence="3" id="KW-1185">Reference proteome</keyword>
<reference evidence="2" key="1">
    <citation type="submission" date="2020-03" db="EMBL/GenBank/DDBJ databases">
        <authorList>
            <person name="Weist P."/>
        </authorList>
    </citation>
    <scope>NUCLEOTIDE SEQUENCE</scope>
</reference>
<proteinExistence type="predicted"/>
<evidence type="ECO:0000313" key="3">
    <source>
        <dbReference type="Proteomes" id="UP001153269"/>
    </source>
</evidence>
<dbReference type="EMBL" id="CADEAL010004381">
    <property type="protein sequence ID" value="CAB1458285.1"/>
    <property type="molecule type" value="Genomic_DNA"/>
</dbReference>
<organism evidence="2 3">
    <name type="scientific">Pleuronectes platessa</name>
    <name type="common">European plaice</name>
    <dbReference type="NCBI Taxonomy" id="8262"/>
    <lineage>
        <taxon>Eukaryota</taxon>
        <taxon>Metazoa</taxon>
        <taxon>Chordata</taxon>
        <taxon>Craniata</taxon>
        <taxon>Vertebrata</taxon>
        <taxon>Euteleostomi</taxon>
        <taxon>Actinopterygii</taxon>
        <taxon>Neopterygii</taxon>
        <taxon>Teleostei</taxon>
        <taxon>Neoteleostei</taxon>
        <taxon>Acanthomorphata</taxon>
        <taxon>Carangaria</taxon>
        <taxon>Pleuronectiformes</taxon>
        <taxon>Pleuronectoidei</taxon>
        <taxon>Pleuronectidae</taxon>
        <taxon>Pleuronectes</taxon>
    </lineage>
</organism>
<sequence>MPEGSKGGMQAWSSRGRLIDKAWQVTSSRQTCGGRCGMGGGPGSKGLSSWQRVNGGPLHPPALPLLYVRSHSLLYIMVLRSRDSQHPSEVHIIELSGLTRHNCFCAACSPSVSTRTKSEPRKSKTHAGTPRPVDSSVFGRRDRGQWWIDGSVGGRTALEAAGIPLVLAGMLGLAVSDQQVGMMKGGSGERYE</sequence>
<protein>
    <submittedName>
        <fullName evidence="2">Uncharacterized protein</fullName>
    </submittedName>
</protein>
<gene>
    <name evidence="2" type="ORF">PLEPLA_LOCUS46115</name>
</gene>